<accession>A0A426YHR3</accession>
<feature type="compositionally biased region" description="Basic residues" evidence="4">
    <location>
        <begin position="207"/>
        <end position="219"/>
    </location>
</feature>
<dbReference type="PANTHER" id="PTHR23069">
    <property type="entry name" value="AAA DOMAIN-CONTAINING"/>
    <property type="match status" value="1"/>
</dbReference>
<evidence type="ECO:0000256" key="1">
    <source>
        <dbReference type="ARBA" id="ARBA00006914"/>
    </source>
</evidence>
<sequence length="546" mass="59707">MLVTSGVRLPGAGPTDSLPSSGNHVSYDVAPGIPLDAIARLITTVGQRDVDVTADFVLFISLCGKRPTGAQRKPSSSPSASSSLRQSKANRSVFSLPLPALLSMPLSQPAAAPGSSPIRGGKRRRGRSKGSRAKKKQKRLDSICDAPGPATPAGPQSPGDDRALIRRSSRVRRAPAFLDSSPAPACRRKKRRLRDSPIRSGSGVGGGRRRKKKKKRRKRRDDGDDLEEGNPVSLQARDGSPTQETKMSEEEAEDWRSRLRSRVGKRKGKSLSFEEVTMRKEKESVKPVTSGSVLSSQAIRSSRRGRSRVFSDEVNVIAEETRYQGEVLSSNDHEDSRDKASHEEELKVVTDSLILSEPNQEILAPLPSEEVKENADHTNVADKEDLEQSEEGTAIPNLHLEDVGPGNCLATSLNEHVDDKAVKSEDILKEDKPKPSIFDDKIARKHVKEGRRCGLCGGGTDGRPPKRLVHESSGSDNEAYEGSSASEEPNYDVWDGFGDEPGWLGRLLGPINDRFGIPRIWVHQHCAVWSPEVRCMFQAIVPFIIL</sequence>
<evidence type="ECO:0000313" key="6">
    <source>
        <dbReference type="Proteomes" id="UP000287651"/>
    </source>
</evidence>
<dbReference type="PANTHER" id="PTHR23069:SF7">
    <property type="entry name" value="P-LOOP CONTAINING NUCLEOSIDE TRIPHOSPHATE HYDROLASES SUPERFAMILY PROTEIN"/>
    <property type="match status" value="1"/>
</dbReference>
<evidence type="ECO:0000313" key="5">
    <source>
        <dbReference type="EMBL" id="RRT51275.1"/>
    </source>
</evidence>
<gene>
    <name evidence="5" type="ORF">B296_00041567</name>
</gene>
<feature type="compositionally biased region" description="Low complexity" evidence="4">
    <location>
        <begin position="70"/>
        <end position="87"/>
    </location>
</feature>
<dbReference type="GO" id="GO:0045815">
    <property type="term" value="P:transcription initiation-coupled chromatin remodeling"/>
    <property type="evidence" value="ECO:0007669"/>
    <property type="project" value="TreeGrafter"/>
</dbReference>
<dbReference type="GO" id="GO:0006334">
    <property type="term" value="P:nucleosome assembly"/>
    <property type="evidence" value="ECO:0007669"/>
    <property type="project" value="TreeGrafter"/>
</dbReference>
<feature type="compositionally biased region" description="Basic and acidic residues" evidence="4">
    <location>
        <begin position="246"/>
        <end position="257"/>
    </location>
</feature>
<feature type="compositionally biased region" description="Basic residues" evidence="4">
    <location>
        <begin position="258"/>
        <end position="269"/>
    </location>
</feature>
<dbReference type="Proteomes" id="UP000287651">
    <property type="component" value="Unassembled WGS sequence"/>
</dbReference>
<dbReference type="InterPro" id="IPR045199">
    <property type="entry name" value="ATAD2-like"/>
</dbReference>
<dbReference type="GO" id="GO:0005524">
    <property type="term" value="F:ATP binding"/>
    <property type="evidence" value="ECO:0007669"/>
    <property type="project" value="UniProtKB-KW"/>
</dbReference>
<evidence type="ECO:0000256" key="3">
    <source>
        <dbReference type="ARBA" id="ARBA00022840"/>
    </source>
</evidence>
<feature type="region of interest" description="Disordered" evidence="4">
    <location>
        <begin position="106"/>
        <end position="308"/>
    </location>
</feature>
<feature type="region of interest" description="Disordered" evidence="4">
    <location>
        <begin position="1"/>
        <end position="23"/>
    </location>
</feature>
<dbReference type="GO" id="GO:0005634">
    <property type="term" value="C:nucleus"/>
    <property type="evidence" value="ECO:0007669"/>
    <property type="project" value="TreeGrafter"/>
</dbReference>
<organism evidence="5 6">
    <name type="scientific">Ensete ventricosum</name>
    <name type="common">Abyssinian banana</name>
    <name type="synonym">Musa ensete</name>
    <dbReference type="NCBI Taxonomy" id="4639"/>
    <lineage>
        <taxon>Eukaryota</taxon>
        <taxon>Viridiplantae</taxon>
        <taxon>Streptophyta</taxon>
        <taxon>Embryophyta</taxon>
        <taxon>Tracheophyta</taxon>
        <taxon>Spermatophyta</taxon>
        <taxon>Magnoliopsida</taxon>
        <taxon>Liliopsida</taxon>
        <taxon>Zingiberales</taxon>
        <taxon>Musaceae</taxon>
        <taxon>Ensete</taxon>
    </lineage>
</organism>
<protein>
    <submittedName>
        <fullName evidence="5">Uncharacterized protein</fullName>
    </submittedName>
</protein>
<feature type="compositionally biased region" description="Basic and acidic residues" evidence="4">
    <location>
        <begin position="276"/>
        <end position="285"/>
    </location>
</feature>
<feature type="compositionally biased region" description="Basic residues" evidence="4">
    <location>
        <begin position="120"/>
        <end position="138"/>
    </location>
</feature>
<dbReference type="GO" id="GO:0016887">
    <property type="term" value="F:ATP hydrolysis activity"/>
    <property type="evidence" value="ECO:0007669"/>
    <property type="project" value="TreeGrafter"/>
</dbReference>
<comment type="caution">
    <text evidence="5">The sequence shown here is derived from an EMBL/GenBank/DDBJ whole genome shotgun (WGS) entry which is preliminary data.</text>
</comment>
<feature type="region of interest" description="Disordered" evidence="4">
    <location>
        <begin position="67"/>
        <end position="88"/>
    </location>
</feature>
<dbReference type="GO" id="GO:0006337">
    <property type="term" value="P:nucleosome disassembly"/>
    <property type="evidence" value="ECO:0007669"/>
    <property type="project" value="TreeGrafter"/>
</dbReference>
<dbReference type="AlphaFoldDB" id="A0A426YHR3"/>
<dbReference type="GO" id="GO:0003682">
    <property type="term" value="F:chromatin binding"/>
    <property type="evidence" value="ECO:0007669"/>
    <property type="project" value="TreeGrafter"/>
</dbReference>
<comment type="similarity">
    <text evidence="1">Belongs to the AAA ATPase family.</text>
</comment>
<feature type="compositionally biased region" description="Basic and acidic residues" evidence="4">
    <location>
        <begin position="331"/>
        <end position="344"/>
    </location>
</feature>
<proteinExistence type="inferred from homology"/>
<dbReference type="EMBL" id="AMZH03012314">
    <property type="protein sequence ID" value="RRT51275.1"/>
    <property type="molecule type" value="Genomic_DNA"/>
</dbReference>
<reference evidence="5 6" key="1">
    <citation type="journal article" date="2014" name="Agronomy (Basel)">
        <title>A Draft Genome Sequence for Ensete ventricosum, the Drought-Tolerant Tree Against Hunger.</title>
        <authorList>
            <person name="Harrison J."/>
            <person name="Moore K.A."/>
            <person name="Paszkiewicz K."/>
            <person name="Jones T."/>
            <person name="Grant M."/>
            <person name="Ambacheew D."/>
            <person name="Muzemil S."/>
            <person name="Studholme D.J."/>
        </authorList>
    </citation>
    <scope>NUCLEOTIDE SEQUENCE [LARGE SCALE GENOMIC DNA]</scope>
</reference>
<keyword evidence="2" id="KW-0547">Nucleotide-binding</keyword>
<feature type="region of interest" description="Disordered" evidence="4">
    <location>
        <begin position="455"/>
        <end position="491"/>
    </location>
</feature>
<evidence type="ECO:0000256" key="2">
    <source>
        <dbReference type="ARBA" id="ARBA00022741"/>
    </source>
</evidence>
<feature type="compositionally biased region" description="Low complexity" evidence="4">
    <location>
        <begin position="106"/>
        <end position="119"/>
    </location>
</feature>
<name>A0A426YHR3_ENSVE</name>
<feature type="region of interest" description="Disordered" evidence="4">
    <location>
        <begin position="325"/>
        <end position="344"/>
    </location>
</feature>
<evidence type="ECO:0000256" key="4">
    <source>
        <dbReference type="SAM" id="MobiDB-lite"/>
    </source>
</evidence>
<keyword evidence="3" id="KW-0067">ATP-binding</keyword>
<dbReference type="GO" id="GO:0042393">
    <property type="term" value="F:histone binding"/>
    <property type="evidence" value="ECO:0007669"/>
    <property type="project" value="TreeGrafter"/>
</dbReference>